<name>A0AAW9S9W0_9BACT</name>
<keyword evidence="1" id="KW-0812">Transmembrane</keyword>
<dbReference type="Pfam" id="PF12704">
    <property type="entry name" value="MacB_PCD"/>
    <property type="match status" value="1"/>
</dbReference>
<feature type="transmembrane region" description="Helical" evidence="1">
    <location>
        <begin position="309"/>
        <end position="333"/>
    </location>
</feature>
<proteinExistence type="predicted"/>
<keyword evidence="1" id="KW-0472">Membrane</keyword>
<organism evidence="3 4">
    <name type="scientific">Rapidithrix thailandica</name>
    <dbReference type="NCBI Taxonomy" id="413964"/>
    <lineage>
        <taxon>Bacteria</taxon>
        <taxon>Pseudomonadati</taxon>
        <taxon>Bacteroidota</taxon>
        <taxon>Cytophagia</taxon>
        <taxon>Cytophagales</taxon>
        <taxon>Flammeovirgaceae</taxon>
        <taxon>Rapidithrix</taxon>
    </lineage>
</organism>
<feature type="transmembrane region" description="Helical" evidence="1">
    <location>
        <begin position="353"/>
        <end position="378"/>
    </location>
</feature>
<accession>A0AAW9S9W0</accession>
<dbReference type="InterPro" id="IPR025857">
    <property type="entry name" value="MacB_PCD"/>
</dbReference>
<evidence type="ECO:0000256" key="1">
    <source>
        <dbReference type="SAM" id="Phobius"/>
    </source>
</evidence>
<keyword evidence="4" id="KW-1185">Reference proteome</keyword>
<protein>
    <submittedName>
        <fullName evidence="3">ABC transporter permease</fullName>
    </submittedName>
</protein>
<evidence type="ECO:0000313" key="4">
    <source>
        <dbReference type="Proteomes" id="UP001403385"/>
    </source>
</evidence>
<evidence type="ECO:0000259" key="2">
    <source>
        <dbReference type="Pfam" id="PF12704"/>
    </source>
</evidence>
<gene>
    <name evidence="3" type="ORF">AAG747_07220</name>
</gene>
<feature type="domain" description="MacB-like periplasmic core" evidence="2">
    <location>
        <begin position="76"/>
        <end position="218"/>
    </location>
</feature>
<sequence>MFQSLYLALQYLKFYKYRTLVLAFSLGVILFLPNGLQKLIHESEQRLMNRAKATPLLVGAKGSPTDLVINTLYFQQEEIETVNYHTAQQLNQSGLGISIPLYSVFTAQNFPIVGTTLEYFHFRKLSLLQGRNLSLLGECVIGATVAETLDLQPGDSLISSPQSFFDLAGVYPLKMKVVGVLAPSDSPDDQAVFTDLKTTWIIQGLGHGHQDMVKVEDPSLILEVDKNNIKANAKLYLYNEINEKNRNSFHFHGDMNTYPITSVIVVPHDQKSATLLRGRFVSGELPHQIAVPQQVVNHLLQSIFRIKQLFNAMFVLVGLATVCILGLILALSIRLRQEELLTFSILGSSKRKVAQMLSLEIIIVLVLSTCIAFSGYFLTGFFVEDFINLYVL</sequence>
<reference evidence="3 4" key="1">
    <citation type="submission" date="2024-04" db="EMBL/GenBank/DDBJ databases">
        <title>Novel genus in family Flammeovirgaceae.</title>
        <authorList>
            <person name="Nguyen T.H."/>
            <person name="Vuong T.Q."/>
            <person name="Le H."/>
            <person name="Kim S.-G."/>
        </authorList>
    </citation>
    <scope>NUCLEOTIDE SEQUENCE [LARGE SCALE GENOMIC DNA]</scope>
    <source>
        <strain evidence="3 4">JCM 23209</strain>
    </source>
</reference>
<keyword evidence="1" id="KW-1133">Transmembrane helix</keyword>
<dbReference type="GO" id="GO:0005886">
    <property type="term" value="C:plasma membrane"/>
    <property type="evidence" value="ECO:0007669"/>
    <property type="project" value="TreeGrafter"/>
</dbReference>
<feature type="transmembrane region" description="Helical" evidence="1">
    <location>
        <begin position="20"/>
        <end position="40"/>
    </location>
</feature>
<dbReference type="GO" id="GO:0022857">
    <property type="term" value="F:transmembrane transporter activity"/>
    <property type="evidence" value="ECO:0007669"/>
    <property type="project" value="TreeGrafter"/>
</dbReference>
<dbReference type="AlphaFoldDB" id="A0AAW9S9W0"/>
<dbReference type="InterPro" id="IPR050250">
    <property type="entry name" value="Macrolide_Exporter_MacB"/>
</dbReference>
<dbReference type="PANTHER" id="PTHR30572">
    <property type="entry name" value="MEMBRANE COMPONENT OF TRANSPORTER-RELATED"/>
    <property type="match status" value="1"/>
</dbReference>
<comment type="caution">
    <text evidence="3">The sequence shown here is derived from an EMBL/GenBank/DDBJ whole genome shotgun (WGS) entry which is preliminary data.</text>
</comment>
<dbReference type="RefSeq" id="WP_346820478.1">
    <property type="nucleotide sequence ID" value="NZ_JBDKWZ010000003.1"/>
</dbReference>
<evidence type="ECO:0000313" key="3">
    <source>
        <dbReference type="EMBL" id="MEN7547691.1"/>
    </source>
</evidence>
<dbReference type="Proteomes" id="UP001403385">
    <property type="component" value="Unassembled WGS sequence"/>
</dbReference>
<dbReference type="PANTHER" id="PTHR30572:SF4">
    <property type="entry name" value="ABC TRANSPORTER PERMEASE YTRF"/>
    <property type="match status" value="1"/>
</dbReference>
<dbReference type="EMBL" id="JBDKWZ010000003">
    <property type="protein sequence ID" value="MEN7547691.1"/>
    <property type="molecule type" value="Genomic_DNA"/>
</dbReference>